<dbReference type="AlphaFoldDB" id="A0A5C0ARK5"/>
<dbReference type="EMBL" id="CP043046">
    <property type="protein sequence ID" value="QEI04728.1"/>
    <property type="molecule type" value="Genomic_DNA"/>
</dbReference>
<reference evidence="2 3" key="1">
    <citation type="submission" date="2019-08" db="EMBL/GenBank/DDBJ databases">
        <title>Amphibian skin-associated Pigmentiphaga: genome sequence and occurrence across geography and hosts.</title>
        <authorList>
            <person name="Bletz M.C."/>
            <person name="Bunk B."/>
            <person name="Sproeer C."/>
            <person name="Biwer P."/>
            <person name="Reiter S."/>
            <person name="Rabemananjara F.C.E."/>
            <person name="Schulz S."/>
            <person name="Overmann J."/>
            <person name="Vences M."/>
        </authorList>
    </citation>
    <scope>NUCLEOTIDE SEQUENCE [LARGE SCALE GENOMIC DNA]</scope>
    <source>
        <strain evidence="2 3">Mada1488</strain>
    </source>
</reference>
<feature type="region of interest" description="Disordered" evidence="1">
    <location>
        <begin position="70"/>
        <end position="91"/>
    </location>
</feature>
<dbReference type="InterPro" id="IPR018715">
    <property type="entry name" value="DUF2239"/>
</dbReference>
<dbReference type="Pfam" id="PF09998">
    <property type="entry name" value="DUF2239"/>
    <property type="match status" value="1"/>
</dbReference>
<evidence type="ECO:0000256" key="1">
    <source>
        <dbReference type="SAM" id="MobiDB-lite"/>
    </source>
</evidence>
<protein>
    <submittedName>
        <fullName evidence="2">DUF2239 family protein</fullName>
    </submittedName>
</protein>
<proteinExistence type="predicted"/>
<keyword evidence="3" id="KW-1185">Reference proteome</keyword>
<sequence>MTTLPTHSAFADDRRIAHGSLSDVALHVGAALTSGETGILIFDNTTGEQIDLDLRGSPDDIVARLALSHPQPAPVPEAPAPAPAAPRGPGRPKLGVVAREITLLPRHWAWLAEQPGGASVTLRKLVDAARQTNAARDAIRQAQDAACHFMTTMAGNRPRFEDALRALYASDATGFDTLTEDWPSDVRQHARWLAEPALSKPVTESPAA</sequence>
<dbReference type="KEGG" id="pacr:FXN63_01880"/>
<evidence type="ECO:0000313" key="2">
    <source>
        <dbReference type="EMBL" id="QEI04728.1"/>
    </source>
</evidence>
<dbReference type="Proteomes" id="UP000325161">
    <property type="component" value="Chromosome"/>
</dbReference>
<organism evidence="2 3">
    <name type="scientific">Pigmentiphaga aceris</name>
    <dbReference type="NCBI Taxonomy" id="1940612"/>
    <lineage>
        <taxon>Bacteria</taxon>
        <taxon>Pseudomonadati</taxon>
        <taxon>Pseudomonadota</taxon>
        <taxon>Betaproteobacteria</taxon>
        <taxon>Burkholderiales</taxon>
        <taxon>Alcaligenaceae</taxon>
        <taxon>Pigmentiphaga</taxon>
    </lineage>
</organism>
<name>A0A5C0ARK5_9BURK</name>
<gene>
    <name evidence="2" type="ORF">FXN63_01880</name>
</gene>
<dbReference type="RefSeq" id="WP_148812312.1">
    <property type="nucleotide sequence ID" value="NZ_CP043046.1"/>
</dbReference>
<evidence type="ECO:0000313" key="3">
    <source>
        <dbReference type="Proteomes" id="UP000325161"/>
    </source>
</evidence>
<dbReference type="OrthoDB" id="282960at2"/>
<accession>A0A5C0ARK5</accession>
<feature type="compositionally biased region" description="Pro residues" evidence="1">
    <location>
        <begin position="71"/>
        <end position="86"/>
    </location>
</feature>